<evidence type="ECO:0000313" key="1">
    <source>
        <dbReference type="EMBL" id="TCZ64307.1"/>
    </source>
</evidence>
<dbReference type="OrthoDB" id="9797755at2"/>
<sequence>MGHVVLEGAMAALPPVEGGYFDHAALAAGDSGWANGVHPPAWLRGLPRHALGTSLYFSDEDQILRLSEQVNGLQRLGKDGPIGRQDTTLFPTGAFRFVDCAGVQDRVPELELDRTHQYYRRIPAVRDDIAAAFAGTAPVGTTILGG</sequence>
<evidence type="ECO:0000313" key="2">
    <source>
        <dbReference type="Proteomes" id="UP000295023"/>
    </source>
</evidence>
<proteinExistence type="predicted"/>
<dbReference type="RefSeq" id="WP_132285909.1">
    <property type="nucleotide sequence ID" value="NZ_SKBM01000005.1"/>
</dbReference>
<reference evidence="1 2" key="1">
    <citation type="submission" date="2019-03" db="EMBL/GenBank/DDBJ databases">
        <title>Paracraurococcus aquatilis NE82 genome sequence.</title>
        <authorList>
            <person name="Zhao Y."/>
            <person name="Du Z."/>
        </authorList>
    </citation>
    <scope>NUCLEOTIDE SEQUENCE [LARGE SCALE GENOMIC DNA]</scope>
    <source>
        <strain evidence="1 2">NE82</strain>
    </source>
</reference>
<gene>
    <name evidence="1" type="ORF">EXY23_06560</name>
</gene>
<dbReference type="AlphaFoldDB" id="A0A4V2WLX9"/>
<dbReference type="EMBL" id="SKBM01000005">
    <property type="protein sequence ID" value="TCZ64307.1"/>
    <property type="molecule type" value="Genomic_DNA"/>
</dbReference>
<keyword evidence="2" id="KW-1185">Reference proteome</keyword>
<accession>A0A4V2WLX9</accession>
<comment type="caution">
    <text evidence="1">The sequence shown here is derived from an EMBL/GenBank/DDBJ whole genome shotgun (WGS) entry which is preliminary data.</text>
</comment>
<protein>
    <submittedName>
        <fullName evidence="1">Uncharacterized protein</fullName>
    </submittedName>
</protein>
<dbReference type="Proteomes" id="UP000295023">
    <property type="component" value="Unassembled WGS sequence"/>
</dbReference>
<name>A0A4V2WLX9_9PROT</name>
<organism evidence="1 2">
    <name type="scientific">Roseicella aquatilis</name>
    <dbReference type="NCBI Taxonomy" id="2527868"/>
    <lineage>
        <taxon>Bacteria</taxon>
        <taxon>Pseudomonadati</taxon>
        <taxon>Pseudomonadota</taxon>
        <taxon>Alphaproteobacteria</taxon>
        <taxon>Acetobacterales</taxon>
        <taxon>Roseomonadaceae</taxon>
        <taxon>Roseicella</taxon>
    </lineage>
</organism>